<reference evidence="1 2" key="1">
    <citation type="submission" date="2024-01" db="EMBL/GenBank/DDBJ databases">
        <title>The genomes of 5 underutilized Papilionoideae crops provide insights into root nodulation and disease resistanc.</title>
        <authorList>
            <person name="Jiang F."/>
        </authorList>
    </citation>
    <scope>NUCLEOTIDE SEQUENCE [LARGE SCALE GENOMIC DNA]</scope>
    <source>
        <strain evidence="1">LVBAO_FW01</strain>
        <tissue evidence="1">Leaves</tissue>
    </source>
</reference>
<comment type="caution">
    <text evidence="1">The sequence shown here is derived from an EMBL/GenBank/DDBJ whole genome shotgun (WGS) entry which is preliminary data.</text>
</comment>
<gene>
    <name evidence="1" type="ORF">VNO77_24113</name>
</gene>
<accession>A0AAN9QC66</accession>
<protein>
    <submittedName>
        <fullName evidence="1">Uncharacterized protein</fullName>
    </submittedName>
</protein>
<organism evidence="1 2">
    <name type="scientific">Canavalia gladiata</name>
    <name type="common">Sword bean</name>
    <name type="synonym">Dolichos gladiatus</name>
    <dbReference type="NCBI Taxonomy" id="3824"/>
    <lineage>
        <taxon>Eukaryota</taxon>
        <taxon>Viridiplantae</taxon>
        <taxon>Streptophyta</taxon>
        <taxon>Embryophyta</taxon>
        <taxon>Tracheophyta</taxon>
        <taxon>Spermatophyta</taxon>
        <taxon>Magnoliopsida</taxon>
        <taxon>eudicotyledons</taxon>
        <taxon>Gunneridae</taxon>
        <taxon>Pentapetalae</taxon>
        <taxon>rosids</taxon>
        <taxon>fabids</taxon>
        <taxon>Fabales</taxon>
        <taxon>Fabaceae</taxon>
        <taxon>Papilionoideae</taxon>
        <taxon>50 kb inversion clade</taxon>
        <taxon>NPAAA clade</taxon>
        <taxon>indigoferoid/millettioid clade</taxon>
        <taxon>Phaseoleae</taxon>
        <taxon>Canavalia</taxon>
    </lineage>
</organism>
<sequence length="89" mass="10245">MKCTPQALEVVQMHARLCPSPFSSKTLDHCYSFLTLHDHENKMMPINSISVPLLANCFRQVKRVYKQIHTNCSSTRGLRGEEKQRNKKG</sequence>
<evidence type="ECO:0000313" key="1">
    <source>
        <dbReference type="EMBL" id="KAK7329931.1"/>
    </source>
</evidence>
<dbReference type="EMBL" id="JAYMYQ010000005">
    <property type="protein sequence ID" value="KAK7329931.1"/>
    <property type="molecule type" value="Genomic_DNA"/>
</dbReference>
<evidence type="ECO:0000313" key="2">
    <source>
        <dbReference type="Proteomes" id="UP001367508"/>
    </source>
</evidence>
<name>A0AAN9QC66_CANGL</name>
<keyword evidence="2" id="KW-1185">Reference proteome</keyword>
<proteinExistence type="predicted"/>
<dbReference type="Proteomes" id="UP001367508">
    <property type="component" value="Unassembled WGS sequence"/>
</dbReference>
<dbReference type="AlphaFoldDB" id="A0AAN9QC66"/>